<reference evidence="2 3" key="1">
    <citation type="journal article" date="2019" name="Sci. Rep.">
        <title>Orb-weaving spider Araneus ventricosus genome elucidates the spidroin gene catalogue.</title>
        <authorList>
            <person name="Kono N."/>
            <person name="Nakamura H."/>
            <person name="Ohtoshi R."/>
            <person name="Moran D.A.P."/>
            <person name="Shinohara A."/>
            <person name="Yoshida Y."/>
            <person name="Fujiwara M."/>
            <person name="Mori M."/>
            <person name="Tomita M."/>
            <person name="Arakawa K."/>
        </authorList>
    </citation>
    <scope>NUCLEOTIDE SEQUENCE [LARGE SCALE GENOMIC DNA]</scope>
</reference>
<protein>
    <submittedName>
        <fullName evidence="2">Uncharacterized protein</fullName>
    </submittedName>
</protein>
<feature type="transmembrane region" description="Helical" evidence="1">
    <location>
        <begin position="35"/>
        <end position="57"/>
    </location>
</feature>
<evidence type="ECO:0000313" key="2">
    <source>
        <dbReference type="EMBL" id="GBM70839.1"/>
    </source>
</evidence>
<organism evidence="2 3">
    <name type="scientific">Araneus ventricosus</name>
    <name type="common">Orbweaver spider</name>
    <name type="synonym">Epeira ventricosa</name>
    <dbReference type="NCBI Taxonomy" id="182803"/>
    <lineage>
        <taxon>Eukaryota</taxon>
        <taxon>Metazoa</taxon>
        <taxon>Ecdysozoa</taxon>
        <taxon>Arthropoda</taxon>
        <taxon>Chelicerata</taxon>
        <taxon>Arachnida</taxon>
        <taxon>Araneae</taxon>
        <taxon>Araneomorphae</taxon>
        <taxon>Entelegynae</taxon>
        <taxon>Araneoidea</taxon>
        <taxon>Araneidae</taxon>
        <taxon>Araneus</taxon>
    </lineage>
</organism>
<feature type="non-terminal residue" evidence="2">
    <location>
        <position position="1"/>
    </location>
</feature>
<evidence type="ECO:0000313" key="3">
    <source>
        <dbReference type="Proteomes" id="UP000499080"/>
    </source>
</evidence>
<keyword evidence="3" id="KW-1185">Reference proteome</keyword>
<keyword evidence="1" id="KW-0812">Transmembrane</keyword>
<dbReference type="EMBL" id="BGPR01183812">
    <property type="protein sequence ID" value="GBM70839.1"/>
    <property type="molecule type" value="Genomic_DNA"/>
</dbReference>
<sequence>DSMAICLSDVLNDSCFPRTLGSDVQPPLSSYIPNITVLGVTKFFGMAIGATSALFLIKRGLRVWFMKYKLQYFLRVSH</sequence>
<keyword evidence="1" id="KW-1133">Transmembrane helix</keyword>
<evidence type="ECO:0000256" key="1">
    <source>
        <dbReference type="SAM" id="Phobius"/>
    </source>
</evidence>
<comment type="caution">
    <text evidence="2">The sequence shown here is derived from an EMBL/GenBank/DDBJ whole genome shotgun (WGS) entry which is preliminary data.</text>
</comment>
<keyword evidence="1" id="KW-0472">Membrane</keyword>
<accession>A0A4Y2I0Y0</accession>
<dbReference type="Proteomes" id="UP000499080">
    <property type="component" value="Unassembled WGS sequence"/>
</dbReference>
<name>A0A4Y2I0Y0_ARAVE</name>
<gene>
    <name evidence="2" type="ORF">AVEN_111181_1</name>
</gene>
<dbReference type="AlphaFoldDB" id="A0A4Y2I0Y0"/>
<proteinExistence type="predicted"/>